<dbReference type="AlphaFoldDB" id="K0ST86"/>
<feature type="coiled-coil region" evidence="1">
    <location>
        <begin position="665"/>
        <end position="732"/>
    </location>
</feature>
<feature type="region of interest" description="Disordered" evidence="2">
    <location>
        <begin position="834"/>
        <end position="861"/>
    </location>
</feature>
<feature type="compositionally biased region" description="Basic and acidic residues" evidence="2">
    <location>
        <begin position="473"/>
        <end position="495"/>
    </location>
</feature>
<feature type="compositionally biased region" description="Basic and acidic residues" evidence="2">
    <location>
        <begin position="1030"/>
        <end position="1041"/>
    </location>
</feature>
<dbReference type="PROSITE" id="PS50151">
    <property type="entry name" value="UVR"/>
    <property type="match status" value="1"/>
</dbReference>
<feature type="compositionally biased region" description="Pro residues" evidence="2">
    <location>
        <begin position="243"/>
        <end position="253"/>
    </location>
</feature>
<dbReference type="OrthoDB" id="79523at2759"/>
<feature type="compositionally biased region" description="Low complexity" evidence="2">
    <location>
        <begin position="230"/>
        <end position="241"/>
    </location>
</feature>
<evidence type="ECO:0000256" key="2">
    <source>
        <dbReference type="SAM" id="MobiDB-lite"/>
    </source>
</evidence>
<keyword evidence="5" id="KW-1185">Reference proteome</keyword>
<dbReference type="InterPro" id="IPR026081">
    <property type="entry name" value="DISC1"/>
</dbReference>
<dbReference type="Proteomes" id="UP000266841">
    <property type="component" value="Unassembled WGS sequence"/>
</dbReference>
<feature type="region of interest" description="Disordered" evidence="2">
    <location>
        <begin position="1008"/>
        <end position="1064"/>
    </location>
</feature>
<comment type="caution">
    <text evidence="4">The sequence shown here is derived from an EMBL/GenBank/DDBJ whole genome shotgun (WGS) entry which is preliminary data.</text>
</comment>
<dbReference type="PANTHER" id="PTHR14332">
    <property type="entry name" value="DISRUPTED IN SCHIZOPHRENIA 1 PROTEIN"/>
    <property type="match status" value="1"/>
</dbReference>
<feature type="compositionally biased region" description="Basic and acidic residues" evidence="2">
    <location>
        <begin position="452"/>
        <end position="461"/>
    </location>
</feature>
<protein>
    <recommendedName>
        <fullName evidence="3">UVR domain-containing protein</fullName>
    </recommendedName>
</protein>
<reference evidence="4 5" key="1">
    <citation type="journal article" date="2012" name="Genome Biol.">
        <title>Genome and low-iron response of an oceanic diatom adapted to chronic iron limitation.</title>
        <authorList>
            <person name="Lommer M."/>
            <person name="Specht M."/>
            <person name="Roy A.S."/>
            <person name="Kraemer L."/>
            <person name="Andreson R."/>
            <person name="Gutowska M.A."/>
            <person name="Wolf J."/>
            <person name="Bergner S.V."/>
            <person name="Schilhabel M.B."/>
            <person name="Klostermeier U.C."/>
            <person name="Beiko R.G."/>
            <person name="Rosenstiel P."/>
            <person name="Hippler M."/>
            <person name="Laroche J."/>
        </authorList>
    </citation>
    <scope>NUCLEOTIDE SEQUENCE [LARGE SCALE GENOMIC DNA]</scope>
    <source>
        <strain evidence="4 5">CCMP1005</strain>
    </source>
</reference>
<feature type="compositionally biased region" description="Polar residues" evidence="2">
    <location>
        <begin position="22"/>
        <end position="33"/>
    </location>
</feature>
<evidence type="ECO:0000259" key="3">
    <source>
        <dbReference type="PROSITE" id="PS50151"/>
    </source>
</evidence>
<feature type="compositionally biased region" description="Polar residues" evidence="2">
    <location>
        <begin position="69"/>
        <end position="79"/>
    </location>
</feature>
<evidence type="ECO:0000313" key="5">
    <source>
        <dbReference type="Proteomes" id="UP000266841"/>
    </source>
</evidence>
<dbReference type="EMBL" id="AGNL01009827">
    <property type="protein sequence ID" value="EJK69608.1"/>
    <property type="molecule type" value="Genomic_DNA"/>
</dbReference>
<evidence type="ECO:0000313" key="4">
    <source>
        <dbReference type="EMBL" id="EJK69608.1"/>
    </source>
</evidence>
<feature type="region of interest" description="Disordered" evidence="2">
    <location>
        <begin position="289"/>
        <end position="308"/>
    </location>
</feature>
<dbReference type="InterPro" id="IPR001943">
    <property type="entry name" value="UVR_dom"/>
</dbReference>
<feature type="compositionally biased region" description="Polar residues" evidence="2">
    <location>
        <begin position="462"/>
        <end position="472"/>
    </location>
</feature>
<sequence>SCWNEHVQKSREEETGKRVGVGSSSSAPDNVMTSIPEPVEQQQQPPPPSFQSPPIPASTPTKQLAPMTIPSSPAHVNTHPQQPETPPTPMLIKAERAANKADEFLREKQRSAISVAAERAILDKATQQQTPVEPGWKTENAAAGPPPSPNDETYQSAKAAAEEARQLASSASAQTGKTSLFGSFFNRKIGSNNSAMGTHSSHGGVVGSSPAAVKSILASFQRSNSGADTASVGGSVASRSSPTLPPTKEPPLDVPTYGLPADSVPPAVVDTEKLKEQELEIERRRMELEQKQREEAAEARRKAEAEAAEAERLRLIEEEKRRTPRQKMQAILDTFADVAHTSADNVFLLREKRSRLIKEKLEAQKAERYADQQVKFSEAQQTLAAEDEDFEAADRLGAVIENHSKERESKGRIVQQITDRIAELDMHKETALNAVSSCFEDVSSKLKALEDEVDDREKEQNEISQFAATSKRLSSESERLTNDLKHIERDEKVLSEEESELQGQIGEETKEFDEKSAEASGKLEEVNKTIEDLRRRLAEAESNAATLQEEISGYEECISAVRTKYSRQILRLEKKSKSVSEARADWESEKDSIEKAKVAHEAVVTAHSEEMITREKSLEEIRKESATAKEFVGLISHAFKDDSGDAEGEQPDSLDGEVLKFEAVVAEASQNVVAAEAAIKSLNDELETIAVRVPIFEAEKKQAASKRDFKAAGKASREIKNALARKEKCEADLAGEAGDRLRFTKDELEKITAILEQKKSAALDKSKEAGKLQMIRLQGKITDLKSKLKKYLAEPVDIDTVNVVCIGAFVIESQIGILETQGKSLGEKYGGWVSSDDQSVQSAPTFDSDDGAKPDPPDESPIAIDASIVEKYDSLQSEIKRLDAEIEMAAENEDYDKAASLEDTASGLRSEFDDAGFGSERFRTCLEKYRLGQSKQPENDAVISDATLDQYTVLCDRVNQLEEEIELAAADEEYDLAAEKEDELQAIKSEIECLGFTTADLDDALKCRQSKCSSEEEPQDKQAPDGANDESERCDEGKEESNSPEADGGEDPEAAAPTEVDTDD</sequence>
<feature type="region of interest" description="Disordered" evidence="2">
    <location>
        <begin position="222"/>
        <end position="272"/>
    </location>
</feature>
<feature type="domain" description="UVR" evidence="3">
    <location>
        <begin position="876"/>
        <end position="911"/>
    </location>
</feature>
<feature type="compositionally biased region" description="Basic and acidic residues" evidence="2">
    <location>
        <begin position="1"/>
        <end position="17"/>
    </location>
</feature>
<feature type="region of interest" description="Disordered" evidence="2">
    <location>
        <begin position="1"/>
        <end position="90"/>
    </location>
</feature>
<proteinExistence type="predicted"/>
<accession>K0ST86</accession>
<gene>
    <name evidence="4" type="ORF">THAOC_09115</name>
</gene>
<dbReference type="eggNOG" id="ENOG502QWH7">
    <property type="taxonomic scope" value="Eukaryota"/>
</dbReference>
<evidence type="ECO:0000256" key="1">
    <source>
        <dbReference type="SAM" id="Coils"/>
    </source>
</evidence>
<dbReference type="GO" id="GO:0005815">
    <property type="term" value="C:microtubule organizing center"/>
    <property type="evidence" value="ECO:0007669"/>
    <property type="project" value="TreeGrafter"/>
</dbReference>
<organism evidence="4 5">
    <name type="scientific">Thalassiosira oceanica</name>
    <name type="common">Marine diatom</name>
    <dbReference type="NCBI Taxonomy" id="159749"/>
    <lineage>
        <taxon>Eukaryota</taxon>
        <taxon>Sar</taxon>
        <taxon>Stramenopiles</taxon>
        <taxon>Ochrophyta</taxon>
        <taxon>Bacillariophyta</taxon>
        <taxon>Coscinodiscophyceae</taxon>
        <taxon>Thalassiosirophycidae</taxon>
        <taxon>Thalassiosirales</taxon>
        <taxon>Thalassiosiraceae</taxon>
        <taxon>Thalassiosira</taxon>
    </lineage>
</organism>
<feature type="compositionally biased region" description="Basic and acidic residues" evidence="2">
    <location>
        <begin position="507"/>
        <end position="523"/>
    </location>
</feature>
<feature type="non-terminal residue" evidence="4">
    <location>
        <position position="1"/>
    </location>
</feature>
<feature type="region of interest" description="Disordered" evidence="2">
    <location>
        <begin position="452"/>
        <end position="523"/>
    </location>
</feature>
<dbReference type="GO" id="GO:0005874">
    <property type="term" value="C:microtubule"/>
    <property type="evidence" value="ECO:0007669"/>
    <property type="project" value="TreeGrafter"/>
</dbReference>
<name>K0ST86_THAOC</name>
<feature type="compositionally biased region" description="Pro residues" evidence="2">
    <location>
        <begin position="44"/>
        <end position="57"/>
    </location>
</feature>
<dbReference type="PANTHER" id="PTHR14332:SF3">
    <property type="entry name" value="DISRUPTED IN SCHIZOPHRENIA 1 PROTEIN"/>
    <property type="match status" value="1"/>
</dbReference>
<dbReference type="GO" id="GO:0045111">
    <property type="term" value="C:intermediate filament cytoskeleton"/>
    <property type="evidence" value="ECO:0007669"/>
    <property type="project" value="TreeGrafter"/>
</dbReference>
<feature type="region of interest" description="Disordered" evidence="2">
    <location>
        <begin position="122"/>
        <end position="174"/>
    </location>
</feature>
<feature type="compositionally biased region" description="Polar residues" evidence="2">
    <location>
        <begin position="835"/>
        <end position="845"/>
    </location>
</feature>
<dbReference type="OMA" id="QYEMDLR"/>
<keyword evidence="1" id="KW-0175">Coiled coil</keyword>